<evidence type="ECO:0000256" key="1">
    <source>
        <dbReference type="SAM" id="MobiDB-lite"/>
    </source>
</evidence>
<comment type="caution">
    <text evidence="2">The sequence shown here is derived from an EMBL/GenBank/DDBJ whole genome shotgun (WGS) entry which is preliminary data.</text>
</comment>
<dbReference type="AlphaFoldDB" id="A0A9N9ZFR2"/>
<dbReference type="OrthoDB" id="5148980at2759"/>
<sequence>MNCNTTAFSLPNDDLCTQKIRGFNDLAILDTQEDNGESLEALRFIAGSQELDEVFNPSKSSTSRSSQLDFTPKSALDVASMPDPPSLESRVDFILRSIQSMGFETPDSFMLSYYTGSFDERSAAKVAQDASRSTGLPRMLNELRSKTEDWSRWESRNYADSVVRSAAKLIAEEFDSLGRKRYACERELQKGLASGATSQAQNNSSSSTDGNASVSQLYLAAAELKKTLRDEVCPKR</sequence>
<evidence type="ECO:0000313" key="2">
    <source>
        <dbReference type="EMBL" id="CAH0054440.1"/>
    </source>
</evidence>
<reference evidence="3" key="1">
    <citation type="submission" date="2019-06" db="EMBL/GenBank/DDBJ databases">
        <authorList>
            <person name="Broberg M."/>
        </authorList>
    </citation>
    <scope>NUCLEOTIDE SEQUENCE [LARGE SCALE GENOMIC DNA]</scope>
</reference>
<reference evidence="2 3" key="2">
    <citation type="submission" date="2021-10" db="EMBL/GenBank/DDBJ databases">
        <authorList>
            <person name="Piombo E."/>
        </authorList>
    </citation>
    <scope>NUCLEOTIDE SEQUENCE [LARGE SCALE GENOMIC DNA]</scope>
</reference>
<protein>
    <submittedName>
        <fullName evidence="2">Uncharacterized protein</fullName>
    </submittedName>
</protein>
<keyword evidence="3" id="KW-1185">Reference proteome</keyword>
<evidence type="ECO:0000313" key="3">
    <source>
        <dbReference type="Proteomes" id="UP000775872"/>
    </source>
</evidence>
<proteinExistence type="predicted"/>
<accession>A0A9N9ZFR2</accession>
<dbReference type="EMBL" id="CABFOC020000050">
    <property type="protein sequence ID" value="CAH0054440.1"/>
    <property type="molecule type" value="Genomic_DNA"/>
</dbReference>
<gene>
    <name evidence="2" type="ORF">CSOL1703_00016509</name>
</gene>
<name>A0A9N9ZFR2_9HYPO</name>
<dbReference type="Proteomes" id="UP000775872">
    <property type="component" value="Unassembled WGS sequence"/>
</dbReference>
<feature type="compositionally biased region" description="Low complexity" evidence="1">
    <location>
        <begin position="196"/>
        <end position="208"/>
    </location>
</feature>
<organism evidence="2 3">
    <name type="scientific">Clonostachys solani</name>
    <dbReference type="NCBI Taxonomy" id="160281"/>
    <lineage>
        <taxon>Eukaryota</taxon>
        <taxon>Fungi</taxon>
        <taxon>Dikarya</taxon>
        <taxon>Ascomycota</taxon>
        <taxon>Pezizomycotina</taxon>
        <taxon>Sordariomycetes</taxon>
        <taxon>Hypocreomycetidae</taxon>
        <taxon>Hypocreales</taxon>
        <taxon>Bionectriaceae</taxon>
        <taxon>Clonostachys</taxon>
    </lineage>
</organism>
<feature type="region of interest" description="Disordered" evidence="1">
    <location>
        <begin position="193"/>
        <end position="212"/>
    </location>
</feature>